<feature type="transmembrane region" description="Helical" evidence="5">
    <location>
        <begin position="131"/>
        <end position="153"/>
    </location>
</feature>
<dbReference type="InterPro" id="IPR047200">
    <property type="entry name" value="MFS_YcaD-like"/>
</dbReference>
<keyword evidence="2 5" id="KW-1133">Transmembrane helix</keyword>
<feature type="transmembrane region" description="Helical" evidence="5">
    <location>
        <begin position="159"/>
        <end position="182"/>
    </location>
</feature>
<evidence type="ECO:0000256" key="5">
    <source>
        <dbReference type="SAM" id="Phobius"/>
    </source>
</evidence>
<feature type="transmembrane region" description="Helical" evidence="5">
    <location>
        <begin position="321"/>
        <end position="340"/>
    </location>
</feature>
<feature type="transmembrane region" description="Helical" evidence="5">
    <location>
        <begin position="74"/>
        <end position="94"/>
    </location>
</feature>
<protein>
    <submittedName>
        <fullName evidence="7">MFS transporter</fullName>
    </submittedName>
</protein>
<dbReference type="PANTHER" id="PTHR23521">
    <property type="entry name" value="TRANSPORTER MFS SUPERFAMILY"/>
    <property type="match status" value="1"/>
</dbReference>
<dbReference type="Gene3D" id="1.20.1250.20">
    <property type="entry name" value="MFS general substrate transporter like domains"/>
    <property type="match status" value="2"/>
</dbReference>
<dbReference type="InterPro" id="IPR011701">
    <property type="entry name" value="MFS"/>
</dbReference>
<evidence type="ECO:0000313" key="8">
    <source>
        <dbReference type="Proteomes" id="UP000274695"/>
    </source>
</evidence>
<proteinExistence type="predicted"/>
<name>A0ABX9W995_9GAMM</name>
<feature type="transmembrane region" description="Helical" evidence="5">
    <location>
        <begin position="264"/>
        <end position="283"/>
    </location>
</feature>
<feature type="transmembrane region" description="Helical" evidence="5">
    <location>
        <begin position="233"/>
        <end position="252"/>
    </location>
</feature>
<gene>
    <name evidence="7" type="ORF">D0911_01510</name>
</gene>
<evidence type="ECO:0000313" key="7">
    <source>
        <dbReference type="EMBL" id="RNL67726.1"/>
    </source>
</evidence>
<reference evidence="7 8" key="1">
    <citation type="submission" date="2018-10" db="EMBL/GenBank/DDBJ databases">
        <title>Draft genome sequence of Zhongshania sp. DSW25-10.</title>
        <authorList>
            <person name="Oh J."/>
        </authorList>
    </citation>
    <scope>NUCLEOTIDE SEQUENCE [LARGE SCALE GENOMIC DNA]</scope>
    <source>
        <strain evidence="7 8">DSW25-10</strain>
    </source>
</reference>
<dbReference type="InterPro" id="IPR036259">
    <property type="entry name" value="MFS_trans_sf"/>
</dbReference>
<dbReference type="EMBL" id="RHGB01000001">
    <property type="protein sequence ID" value="RNL67726.1"/>
    <property type="molecule type" value="Genomic_DNA"/>
</dbReference>
<evidence type="ECO:0000256" key="2">
    <source>
        <dbReference type="ARBA" id="ARBA00022989"/>
    </source>
</evidence>
<evidence type="ECO:0000259" key="6">
    <source>
        <dbReference type="PROSITE" id="PS50850"/>
    </source>
</evidence>
<feature type="transmembrane region" description="Helical" evidence="5">
    <location>
        <begin position="346"/>
        <end position="370"/>
    </location>
</feature>
<feature type="domain" description="Major facilitator superfamily (MFS) profile" evidence="6">
    <location>
        <begin position="7"/>
        <end position="377"/>
    </location>
</feature>
<evidence type="ECO:0000256" key="4">
    <source>
        <dbReference type="SAM" id="MobiDB-lite"/>
    </source>
</evidence>
<dbReference type="Proteomes" id="UP000274695">
    <property type="component" value="Unassembled WGS sequence"/>
</dbReference>
<dbReference type="CDD" id="cd17477">
    <property type="entry name" value="MFS_YcaD_like"/>
    <property type="match status" value="1"/>
</dbReference>
<feature type="transmembrane region" description="Helical" evidence="5">
    <location>
        <begin position="100"/>
        <end position="119"/>
    </location>
</feature>
<dbReference type="PROSITE" id="PS50850">
    <property type="entry name" value="MFS"/>
    <property type="match status" value="1"/>
</dbReference>
<dbReference type="InterPro" id="IPR020846">
    <property type="entry name" value="MFS_dom"/>
</dbReference>
<dbReference type="SUPFAM" id="SSF103473">
    <property type="entry name" value="MFS general substrate transporter"/>
    <property type="match status" value="1"/>
</dbReference>
<feature type="transmembrane region" description="Helical" evidence="5">
    <location>
        <begin position="289"/>
        <end position="309"/>
    </location>
</feature>
<accession>A0ABX9W995</accession>
<dbReference type="Pfam" id="PF07690">
    <property type="entry name" value="MFS_1"/>
    <property type="match status" value="2"/>
</dbReference>
<feature type="region of interest" description="Disordered" evidence="4">
    <location>
        <begin position="403"/>
        <end position="438"/>
    </location>
</feature>
<sequence>MRRLLLPLAALLLSDALLLVGHGLMLTLLPLRAEIEQFSATETGLTASTYFVGFVLSCLVTPHIVRRVGHIRTFAVLGSVFSSVVLVFHALPIFAAWLVLRFIVGFCISGLYMVIESWLNDRATRETRGTILSLYTVINLSMIIVGQQMLNFADPSGPVLFGLAAILLSLAIVPVSLTATLAPAPMQAVKLDFRRLWRLSHVGMEGAITSGLVTGAFWALGPVYARGLGLDTSQLTLFMSGAVLGGALFQLPLGRLSDRYDRRLVLYFSSLAGAGVSLLLVFLPATGNLLLLLAVLWGGAVMTMYSICLAHTSDNAEAADFVLVGSGILFLFGCSSALGAPLASLFMLLLGPSGLFVFSAVCLLGFTLGISIRRKSHVLPVVDETEPFVPVSVTSPVIFELDPRTEETEIAPDLEPSASAENEPRLQEEEGADVNNER</sequence>
<feature type="transmembrane region" description="Helical" evidence="5">
    <location>
        <begin position="202"/>
        <end position="221"/>
    </location>
</feature>
<evidence type="ECO:0000256" key="3">
    <source>
        <dbReference type="ARBA" id="ARBA00023136"/>
    </source>
</evidence>
<comment type="caution">
    <text evidence="7">The sequence shown here is derived from an EMBL/GenBank/DDBJ whole genome shotgun (WGS) entry which is preliminary data.</text>
</comment>
<dbReference type="RefSeq" id="WP_123181186.1">
    <property type="nucleotide sequence ID" value="NZ_RHGB01000001.1"/>
</dbReference>
<feature type="transmembrane region" description="Helical" evidence="5">
    <location>
        <begin position="47"/>
        <end position="65"/>
    </location>
</feature>
<keyword evidence="8" id="KW-1185">Reference proteome</keyword>
<evidence type="ECO:0000256" key="1">
    <source>
        <dbReference type="ARBA" id="ARBA00022692"/>
    </source>
</evidence>
<dbReference type="PANTHER" id="PTHR23521:SF3">
    <property type="entry name" value="MFS TRANSPORTER"/>
    <property type="match status" value="1"/>
</dbReference>
<keyword evidence="1 5" id="KW-0812">Transmembrane</keyword>
<keyword evidence="3 5" id="KW-0472">Membrane</keyword>
<organism evidence="7 8">
    <name type="scientific">Zhongshania marina</name>
    <dbReference type="NCBI Taxonomy" id="2304603"/>
    <lineage>
        <taxon>Bacteria</taxon>
        <taxon>Pseudomonadati</taxon>
        <taxon>Pseudomonadota</taxon>
        <taxon>Gammaproteobacteria</taxon>
        <taxon>Cellvibrionales</taxon>
        <taxon>Spongiibacteraceae</taxon>
        <taxon>Zhongshania</taxon>
    </lineage>
</organism>